<dbReference type="GO" id="GO:0010181">
    <property type="term" value="F:FMN binding"/>
    <property type="evidence" value="ECO:0007669"/>
    <property type="project" value="InterPro"/>
</dbReference>
<evidence type="ECO:0000259" key="1">
    <source>
        <dbReference type="Pfam" id="PF12682"/>
    </source>
</evidence>
<gene>
    <name evidence="2" type="ORF">SAMN05660299_01005</name>
</gene>
<dbReference type="AlphaFoldDB" id="A0A1G9TNZ3"/>
<dbReference type="Pfam" id="PF12682">
    <property type="entry name" value="Flavodoxin_4"/>
    <property type="match status" value="1"/>
</dbReference>
<feature type="domain" description="Flavodoxin-like" evidence="1">
    <location>
        <begin position="31"/>
        <end position="173"/>
    </location>
</feature>
<dbReference type="OrthoDB" id="9806505at2"/>
<name>A0A1G9TNZ3_9FIRM</name>
<dbReference type="PANTHER" id="PTHR39201:SF1">
    <property type="entry name" value="FLAVODOXIN-LIKE DOMAIN-CONTAINING PROTEIN"/>
    <property type="match status" value="1"/>
</dbReference>
<organism evidence="2 3">
    <name type="scientific">Megasphaera paucivorans</name>
    <dbReference type="NCBI Taxonomy" id="349095"/>
    <lineage>
        <taxon>Bacteria</taxon>
        <taxon>Bacillati</taxon>
        <taxon>Bacillota</taxon>
        <taxon>Negativicutes</taxon>
        <taxon>Veillonellales</taxon>
        <taxon>Veillonellaceae</taxon>
        <taxon>Megasphaera</taxon>
    </lineage>
</organism>
<accession>A0A1G9TNZ3</accession>
<dbReference type="SUPFAM" id="SSF52218">
    <property type="entry name" value="Flavoproteins"/>
    <property type="match status" value="1"/>
</dbReference>
<dbReference type="STRING" id="349095.SAMN05660299_01005"/>
<sequence length="174" mass="19355">MGYKDKKCLIAYFSHAGENYVSGKIVELRIGNTEKAAQMIKFYTGGDMFRINTVEPYPYTYADTVAVAKEEKETGVRPLLKNTLDNLGEYTIVFLGYPNWCSTMPMAVWTFLESYDFSGKTLLPFCTHEGSGFGHSLQDITSLCPTAILGKGLSIFGTTIADAEDDVKRWLNNG</sequence>
<dbReference type="EMBL" id="FNHQ01000007">
    <property type="protein sequence ID" value="SDM49410.1"/>
    <property type="molecule type" value="Genomic_DNA"/>
</dbReference>
<keyword evidence="3" id="KW-1185">Reference proteome</keyword>
<dbReference type="PANTHER" id="PTHR39201">
    <property type="entry name" value="EXPORTED PROTEIN-RELATED"/>
    <property type="match status" value="1"/>
</dbReference>
<reference evidence="2 3" key="1">
    <citation type="submission" date="2016-10" db="EMBL/GenBank/DDBJ databases">
        <authorList>
            <person name="de Groot N.N."/>
        </authorList>
    </citation>
    <scope>NUCLEOTIDE SEQUENCE [LARGE SCALE GENOMIC DNA]</scope>
    <source>
        <strain evidence="2 3">DSM 16981</strain>
    </source>
</reference>
<dbReference type="InterPro" id="IPR029039">
    <property type="entry name" value="Flavoprotein-like_sf"/>
</dbReference>
<protein>
    <submittedName>
        <fullName evidence="2">Flavodoxin</fullName>
    </submittedName>
</protein>
<dbReference type="RefSeq" id="WP_091648788.1">
    <property type="nucleotide sequence ID" value="NZ_FNHQ01000007.1"/>
</dbReference>
<evidence type="ECO:0000313" key="2">
    <source>
        <dbReference type="EMBL" id="SDM49410.1"/>
    </source>
</evidence>
<dbReference type="InterPro" id="IPR008254">
    <property type="entry name" value="Flavodoxin/NO_synth"/>
</dbReference>
<evidence type="ECO:0000313" key="3">
    <source>
        <dbReference type="Proteomes" id="UP000199309"/>
    </source>
</evidence>
<proteinExistence type="predicted"/>
<dbReference type="GO" id="GO:0016651">
    <property type="term" value="F:oxidoreductase activity, acting on NAD(P)H"/>
    <property type="evidence" value="ECO:0007669"/>
    <property type="project" value="UniProtKB-ARBA"/>
</dbReference>
<dbReference type="Gene3D" id="3.40.50.360">
    <property type="match status" value="1"/>
</dbReference>
<dbReference type="Proteomes" id="UP000199309">
    <property type="component" value="Unassembled WGS sequence"/>
</dbReference>